<evidence type="ECO:0000313" key="9">
    <source>
        <dbReference type="Proteomes" id="UP000249417"/>
    </source>
</evidence>
<evidence type="ECO:0000256" key="1">
    <source>
        <dbReference type="ARBA" id="ARBA00004167"/>
    </source>
</evidence>
<comment type="similarity">
    <text evidence="2 6">Belongs to the band 7/mec-2 family. HflC subfamily.</text>
</comment>
<comment type="function">
    <text evidence="6">HflC and HflK could regulate a protease.</text>
</comment>
<evidence type="ECO:0000256" key="4">
    <source>
        <dbReference type="ARBA" id="ARBA00022989"/>
    </source>
</evidence>
<dbReference type="PIRSF" id="PIRSF005651">
    <property type="entry name" value="HflC"/>
    <property type="match status" value="1"/>
</dbReference>
<accession>A0A2W5MVJ1</accession>
<dbReference type="InterPro" id="IPR036013">
    <property type="entry name" value="Band_7/SPFH_dom_sf"/>
</dbReference>
<evidence type="ECO:0000256" key="5">
    <source>
        <dbReference type="ARBA" id="ARBA00023136"/>
    </source>
</evidence>
<organism evidence="8 9">
    <name type="scientific">Micavibrio aeruginosavorus</name>
    <dbReference type="NCBI Taxonomy" id="349221"/>
    <lineage>
        <taxon>Bacteria</taxon>
        <taxon>Pseudomonadati</taxon>
        <taxon>Bdellovibrionota</taxon>
        <taxon>Bdellovibrionia</taxon>
        <taxon>Bdellovibrionales</taxon>
        <taxon>Pseudobdellovibrionaceae</taxon>
        <taxon>Micavibrio</taxon>
    </lineage>
</organism>
<keyword evidence="8" id="KW-0645">Protease</keyword>
<sequence length="333" mass="37713">MQGKLTLVLFVLGLVLIGISQVLFVVDQTQQAIVLQLGQPVGDLRKPGLHFKLPLVQEVRYFDRRILSVDPAPEQMVIASSLITRPEDRTIEKVVADTAADDAAQNPMETGKKNEIVIPPIDNVSGEPIIVDSFARYRINDPLQFMKTLRSIDNANKRIESIIDEATRTVLGKTTLKELLSHDRARVMAEINTRLNQKIKEDKMGVEIVDVRIVRADLGEALRDSTVRRMISEMTERATETRSKGEQLALEIRATAEKERTVIMADAERDAQILRGEGDKAAIKTYADAFNKDKEFYSFMRSMEAYKTTLSDPETRLILSPNSDFFRYFDKRN</sequence>
<dbReference type="GO" id="GO:0016020">
    <property type="term" value="C:membrane"/>
    <property type="evidence" value="ECO:0007669"/>
    <property type="project" value="UniProtKB-SubCell"/>
</dbReference>
<dbReference type="CDD" id="cd03405">
    <property type="entry name" value="SPFH_HflC"/>
    <property type="match status" value="1"/>
</dbReference>
<dbReference type="Proteomes" id="UP000249417">
    <property type="component" value="Unassembled WGS sequence"/>
</dbReference>
<keyword evidence="3" id="KW-0812">Transmembrane</keyword>
<feature type="domain" description="Band 7" evidence="7">
    <location>
        <begin position="21"/>
        <end position="230"/>
    </location>
</feature>
<dbReference type="InterPro" id="IPR010200">
    <property type="entry name" value="HflC"/>
</dbReference>
<name>A0A2W5MVJ1_9BACT</name>
<evidence type="ECO:0000256" key="2">
    <source>
        <dbReference type="ARBA" id="ARBA00007862"/>
    </source>
</evidence>
<dbReference type="EMBL" id="QFQB01000076">
    <property type="protein sequence ID" value="PZQ44814.1"/>
    <property type="molecule type" value="Genomic_DNA"/>
</dbReference>
<dbReference type="Pfam" id="PF01145">
    <property type="entry name" value="Band_7"/>
    <property type="match status" value="1"/>
</dbReference>
<keyword evidence="5" id="KW-0472">Membrane</keyword>
<evidence type="ECO:0000259" key="7">
    <source>
        <dbReference type="SMART" id="SM00244"/>
    </source>
</evidence>
<comment type="caution">
    <text evidence="8">The sequence shown here is derived from an EMBL/GenBank/DDBJ whole genome shotgun (WGS) entry which is preliminary data.</text>
</comment>
<evidence type="ECO:0000256" key="6">
    <source>
        <dbReference type="PIRNR" id="PIRNR005651"/>
    </source>
</evidence>
<dbReference type="InterPro" id="IPR001107">
    <property type="entry name" value="Band_7"/>
</dbReference>
<dbReference type="AlphaFoldDB" id="A0A2W5MVJ1"/>
<dbReference type="PANTHER" id="PTHR42911">
    <property type="entry name" value="MODULATOR OF FTSH PROTEASE HFLC"/>
    <property type="match status" value="1"/>
</dbReference>
<evidence type="ECO:0000256" key="3">
    <source>
        <dbReference type="ARBA" id="ARBA00022692"/>
    </source>
</evidence>
<dbReference type="GO" id="GO:0008233">
    <property type="term" value="F:peptidase activity"/>
    <property type="evidence" value="ECO:0007669"/>
    <property type="project" value="UniProtKB-KW"/>
</dbReference>
<protein>
    <recommendedName>
        <fullName evidence="6">Protein HflC</fullName>
    </recommendedName>
</protein>
<dbReference type="Gene3D" id="3.30.479.30">
    <property type="entry name" value="Band 7 domain"/>
    <property type="match status" value="1"/>
</dbReference>
<reference evidence="8 9" key="1">
    <citation type="submission" date="2017-08" db="EMBL/GenBank/DDBJ databases">
        <title>Infants hospitalized years apart are colonized by the same room-sourced microbial strains.</title>
        <authorList>
            <person name="Brooks B."/>
            <person name="Olm M.R."/>
            <person name="Firek B.A."/>
            <person name="Baker R."/>
            <person name="Thomas B.C."/>
            <person name="Morowitz M.J."/>
            <person name="Banfield J.F."/>
        </authorList>
    </citation>
    <scope>NUCLEOTIDE SEQUENCE [LARGE SCALE GENOMIC DNA]</scope>
    <source>
        <strain evidence="8">S2_005_002_R2_29</strain>
    </source>
</reference>
<keyword evidence="8" id="KW-0378">Hydrolase</keyword>
<comment type="subcellular location">
    <subcellularLocation>
        <location evidence="1">Membrane</location>
        <topology evidence="1">Single-pass membrane protein</topology>
    </subcellularLocation>
</comment>
<dbReference type="PANTHER" id="PTHR42911:SF1">
    <property type="entry name" value="MODULATOR OF FTSH PROTEASE HFLC"/>
    <property type="match status" value="1"/>
</dbReference>
<dbReference type="SMART" id="SM00244">
    <property type="entry name" value="PHB"/>
    <property type="match status" value="1"/>
</dbReference>
<proteinExistence type="inferred from homology"/>
<gene>
    <name evidence="8" type="ORF">DI551_09305</name>
</gene>
<dbReference type="SUPFAM" id="SSF117892">
    <property type="entry name" value="Band 7/SPFH domain"/>
    <property type="match status" value="1"/>
</dbReference>
<evidence type="ECO:0000313" key="8">
    <source>
        <dbReference type="EMBL" id="PZQ44814.1"/>
    </source>
</evidence>
<keyword evidence="4" id="KW-1133">Transmembrane helix</keyword>
<dbReference type="GO" id="GO:0006508">
    <property type="term" value="P:proteolysis"/>
    <property type="evidence" value="ECO:0007669"/>
    <property type="project" value="UniProtKB-KW"/>
</dbReference>